<name>A0A485NS45_LYNPA</name>
<sequence>LTTLISALARPLAILLLLVTLGPCIINRLVQFVRDHVGAVQLMVLRAQYKQALITEEDKIEMQLVP</sequence>
<dbReference type="EMBL" id="CAAGRJ010021210">
    <property type="protein sequence ID" value="VFV35397.1"/>
    <property type="molecule type" value="Genomic_DNA"/>
</dbReference>
<reference evidence="2 3" key="1">
    <citation type="submission" date="2019-01" db="EMBL/GenBank/DDBJ databases">
        <authorList>
            <person name="Alioto T."/>
            <person name="Alioto T."/>
        </authorList>
    </citation>
    <scope>NUCLEOTIDE SEQUENCE [LARGE SCALE GENOMIC DNA]</scope>
</reference>
<feature type="transmembrane region" description="Helical" evidence="1">
    <location>
        <begin position="12"/>
        <end position="30"/>
    </location>
</feature>
<keyword evidence="3" id="KW-1185">Reference proteome</keyword>
<keyword evidence="1" id="KW-1133">Transmembrane helix</keyword>
<evidence type="ECO:0000256" key="1">
    <source>
        <dbReference type="SAM" id="Phobius"/>
    </source>
</evidence>
<dbReference type="InterPro" id="IPR018154">
    <property type="entry name" value="TLV/ENV_coat_polyprotein"/>
</dbReference>
<evidence type="ECO:0000313" key="3">
    <source>
        <dbReference type="Proteomes" id="UP000386466"/>
    </source>
</evidence>
<keyword evidence="1" id="KW-0812">Transmembrane</keyword>
<evidence type="ECO:0008006" key="4">
    <source>
        <dbReference type="Google" id="ProtNLM"/>
    </source>
</evidence>
<dbReference type="Proteomes" id="UP000386466">
    <property type="component" value="Unassembled WGS sequence"/>
</dbReference>
<accession>A0A485NS45</accession>
<evidence type="ECO:0000313" key="2">
    <source>
        <dbReference type="EMBL" id="VFV35397.1"/>
    </source>
</evidence>
<feature type="non-terminal residue" evidence="2">
    <location>
        <position position="1"/>
    </location>
</feature>
<organism evidence="2 3">
    <name type="scientific">Lynx pardinus</name>
    <name type="common">Iberian lynx</name>
    <name type="synonym">Felis pardina</name>
    <dbReference type="NCBI Taxonomy" id="191816"/>
    <lineage>
        <taxon>Eukaryota</taxon>
        <taxon>Metazoa</taxon>
        <taxon>Chordata</taxon>
        <taxon>Craniata</taxon>
        <taxon>Vertebrata</taxon>
        <taxon>Euteleostomi</taxon>
        <taxon>Mammalia</taxon>
        <taxon>Eutheria</taxon>
        <taxon>Laurasiatheria</taxon>
        <taxon>Carnivora</taxon>
        <taxon>Feliformia</taxon>
        <taxon>Felidae</taxon>
        <taxon>Felinae</taxon>
        <taxon>Lynx</taxon>
    </lineage>
</organism>
<gene>
    <name evidence="2" type="ORF">LYPA_23C005484</name>
</gene>
<keyword evidence="1" id="KW-0472">Membrane</keyword>
<dbReference type="Pfam" id="PF00429">
    <property type="entry name" value="TLV_coat"/>
    <property type="match status" value="1"/>
</dbReference>
<proteinExistence type="predicted"/>
<protein>
    <recommendedName>
        <fullName evidence="4">Envelope glycoprotein</fullName>
    </recommendedName>
</protein>
<dbReference type="AlphaFoldDB" id="A0A485NS45"/>